<dbReference type="PANTHER" id="PTHR38422">
    <property type="entry name" value="SOMETHING ABOUT SILENCING PROTEIN 4"/>
    <property type="match status" value="1"/>
</dbReference>
<dbReference type="PANTHER" id="PTHR38422:SF1">
    <property type="entry name" value="SOMETHING ABOUT SILENCING PROTEIN 4"/>
    <property type="match status" value="1"/>
</dbReference>
<evidence type="ECO:0000313" key="4">
    <source>
        <dbReference type="Proteomes" id="UP000262825"/>
    </source>
</evidence>
<evidence type="ECO:0000256" key="1">
    <source>
        <dbReference type="SAM" id="MobiDB-lite"/>
    </source>
</evidence>
<dbReference type="EMBL" id="UFAJ01000342">
    <property type="protein sequence ID" value="SSD60392.1"/>
    <property type="molecule type" value="Genomic_DNA"/>
</dbReference>
<accession>A0A376B6W9</accession>
<sequence length="399" mass="46791">MTENDSLLHKKILTNDKEFTSKPKDNKTNATDTVNFSADSNNIQQNDKELCHLAHKDENNIQILVARKKRNGRGKGNYKKNAIKKELTKEISQDYTYLDTQMVKEHKIEPSNSSKKENNGNTSNDNNRDNNNPNEFFIFDYDSKELKPTTIIKILFISKNKIVPFPTDLINKIKTLENMKMTITHTYLKEKCNTKGIDPLYDERFHLFHNSLMKTEKKMLHKDKVNAQELVEKLQDILDTLNLEVWREYIPSITLMKDPNDEEELETKRTLTIKAIERLMEVSADVKKRTKILKIRQGYESFIRITKFINPEDTFIYNQFEDKDFIYGYSSSSDEEEDGLKTANEIRKHRRAKLATKFSKPTIVIDGQYFKIVAEPFNKPKRIVTFPIETQSRVYNPED</sequence>
<feature type="compositionally biased region" description="Basic and acidic residues" evidence="1">
    <location>
        <begin position="106"/>
        <end position="118"/>
    </location>
</feature>
<dbReference type="Proteomes" id="UP000262825">
    <property type="component" value="Unassembled WGS sequence"/>
</dbReference>
<gene>
    <name evidence="3" type="ORF">SCODWIG_02153</name>
</gene>
<dbReference type="Pfam" id="PF15460">
    <property type="entry name" value="SAS4"/>
    <property type="match status" value="1"/>
</dbReference>
<feature type="region of interest" description="Disordered" evidence="1">
    <location>
        <begin position="106"/>
        <end position="133"/>
    </location>
</feature>
<protein>
    <recommendedName>
        <fullName evidence="2">Something about silencing protein 4 domain-containing protein</fullName>
    </recommendedName>
</protein>
<feature type="compositionally biased region" description="Polar residues" evidence="1">
    <location>
        <begin position="28"/>
        <end position="37"/>
    </location>
</feature>
<keyword evidence="4" id="KW-1185">Reference proteome</keyword>
<reference evidence="4" key="1">
    <citation type="submission" date="2018-06" db="EMBL/GenBank/DDBJ databases">
        <authorList>
            <person name="Guldener U."/>
        </authorList>
    </citation>
    <scope>NUCLEOTIDE SEQUENCE [LARGE SCALE GENOMIC DNA]</scope>
    <source>
        <strain evidence="4">UTAD17</strain>
    </source>
</reference>
<organism evidence="3 4">
    <name type="scientific">Saccharomycodes ludwigii</name>
    <dbReference type="NCBI Taxonomy" id="36035"/>
    <lineage>
        <taxon>Eukaryota</taxon>
        <taxon>Fungi</taxon>
        <taxon>Dikarya</taxon>
        <taxon>Ascomycota</taxon>
        <taxon>Saccharomycotina</taxon>
        <taxon>Saccharomycetes</taxon>
        <taxon>Saccharomycodales</taxon>
        <taxon>Saccharomycodaceae</taxon>
        <taxon>Saccharomycodes</taxon>
    </lineage>
</organism>
<evidence type="ECO:0000259" key="2">
    <source>
        <dbReference type="Pfam" id="PF15460"/>
    </source>
</evidence>
<dbReference type="VEuPathDB" id="FungiDB:SCODWIG_02153"/>
<dbReference type="GO" id="GO:0033255">
    <property type="term" value="C:SAS acetyltransferase complex"/>
    <property type="evidence" value="ECO:0007669"/>
    <property type="project" value="InterPro"/>
</dbReference>
<dbReference type="GO" id="GO:0004402">
    <property type="term" value="F:histone acetyltransferase activity"/>
    <property type="evidence" value="ECO:0007669"/>
    <property type="project" value="TreeGrafter"/>
</dbReference>
<proteinExistence type="predicted"/>
<feature type="compositionally biased region" description="Low complexity" evidence="1">
    <location>
        <begin position="119"/>
        <end position="133"/>
    </location>
</feature>
<dbReference type="OrthoDB" id="1938992at2759"/>
<dbReference type="AlphaFoldDB" id="A0A376B6W9"/>
<evidence type="ECO:0000313" key="3">
    <source>
        <dbReference type="EMBL" id="SSD60392.1"/>
    </source>
</evidence>
<dbReference type="InterPro" id="IPR038988">
    <property type="entry name" value="Sas4"/>
</dbReference>
<name>A0A376B6W9_9ASCO</name>
<feature type="domain" description="Something about silencing protein 4" evidence="2">
    <location>
        <begin position="198"/>
        <end position="294"/>
    </location>
</feature>
<feature type="region of interest" description="Disordered" evidence="1">
    <location>
        <begin position="17"/>
        <end position="37"/>
    </location>
</feature>
<feature type="compositionally biased region" description="Basic and acidic residues" evidence="1">
    <location>
        <begin position="17"/>
        <end position="27"/>
    </location>
</feature>
<dbReference type="InterPro" id="IPR029184">
    <property type="entry name" value="Sas4_dom"/>
</dbReference>